<keyword evidence="1" id="KW-0472">Membrane</keyword>
<keyword evidence="1" id="KW-0812">Transmembrane</keyword>
<evidence type="ECO:0000313" key="3">
    <source>
        <dbReference type="Proteomes" id="UP000257109"/>
    </source>
</evidence>
<dbReference type="AlphaFoldDB" id="A0A371EZG3"/>
<comment type="caution">
    <text evidence="2">The sequence shown here is derived from an EMBL/GenBank/DDBJ whole genome shotgun (WGS) entry which is preliminary data.</text>
</comment>
<feature type="non-terminal residue" evidence="2">
    <location>
        <position position="1"/>
    </location>
</feature>
<feature type="transmembrane region" description="Helical" evidence="1">
    <location>
        <begin position="77"/>
        <end position="97"/>
    </location>
</feature>
<sequence length="100" mass="11336">MKCALHLKDLSLEESFRGPKRKYNIIWPLSRTKEKTKKAILFTICPTVFKLGSKLLFSTTCHPQMNGQTEVCMGSTLVTSRLVTLILCIFYGYPYGLSKA</sequence>
<keyword evidence="1" id="KW-1133">Transmembrane helix</keyword>
<protein>
    <submittedName>
        <fullName evidence="2">Uncharacterized protein</fullName>
    </submittedName>
</protein>
<proteinExistence type="predicted"/>
<dbReference type="EMBL" id="QJKJ01011371">
    <property type="protein sequence ID" value="RDX71343.1"/>
    <property type="molecule type" value="Genomic_DNA"/>
</dbReference>
<gene>
    <name evidence="2" type="ORF">CR513_49328</name>
</gene>
<name>A0A371EZG3_MUCPR</name>
<evidence type="ECO:0000256" key="1">
    <source>
        <dbReference type="SAM" id="Phobius"/>
    </source>
</evidence>
<dbReference type="Proteomes" id="UP000257109">
    <property type="component" value="Unassembled WGS sequence"/>
</dbReference>
<evidence type="ECO:0000313" key="2">
    <source>
        <dbReference type="EMBL" id="RDX71343.1"/>
    </source>
</evidence>
<accession>A0A371EZG3</accession>
<keyword evidence="3" id="KW-1185">Reference proteome</keyword>
<organism evidence="2 3">
    <name type="scientific">Mucuna pruriens</name>
    <name type="common">Velvet bean</name>
    <name type="synonym">Dolichos pruriens</name>
    <dbReference type="NCBI Taxonomy" id="157652"/>
    <lineage>
        <taxon>Eukaryota</taxon>
        <taxon>Viridiplantae</taxon>
        <taxon>Streptophyta</taxon>
        <taxon>Embryophyta</taxon>
        <taxon>Tracheophyta</taxon>
        <taxon>Spermatophyta</taxon>
        <taxon>Magnoliopsida</taxon>
        <taxon>eudicotyledons</taxon>
        <taxon>Gunneridae</taxon>
        <taxon>Pentapetalae</taxon>
        <taxon>rosids</taxon>
        <taxon>fabids</taxon>
        <taxon>Fabales</taxon>
        <taxon>Fabaceae</taxon>
        <taxon>Papilionoideae</taxon>
        <taxon>50 kb inversion clade</taxon>
        <taxon>NPAAA clade</taxon>
        <taxon>indigoferoid/millettioid clade</taxon>
        <taxon>Phaseoleae</taxon>
        <taxon>Mucuna</taxon>
    </lineage>
</organism>
<reference evidence="2" key="1">
    <citation type="submission" date="2018-05" db="EMBL/GenBank/DDBJ databases">
        <title>Draft genome of Mucuna pruriens seed.</title>
        <authorList>
            <person name="Nnadi N.E."/>
            <person name="Vos R."/>
            <person name="Hasami M.H."/>
            <person name="Devisetty U.K."/>
            <person name="Aguiy J.C."/>
        </authorList>
    </citation>
    <scope>NUCLEOTIDE SEQUENCE [LARGE SCALE GENOMIC DNA]</scope>
    <source>
        <strain evidence="2">JCA_2017</strain>
    </source>
</reference>